<evidence type="ECO:0000256" key="3">
    <source>
        <dbReference type="ARBA" id="ARBA00022448"/>
    </source>
</evidence>
<dbReference type="PANTHER" id="PTHR36838:SF3">
    <property type="entry name" value="TRANSPORTER AUXIN EFFLUX CARRIER EC FAMILY"/>
    <property type="match status" value="1"/>
</dbReference>
<keyword evidence="6 8" id="KW-1133">Transmembrane helix</keyword>
<name>A0A6B2M0C1_9BACT</name>
<evidence type="ECO:0000256" key="7">
    <source>
        <dbReference type="ARBA" id="ARBA00023136"/>
    </source>
</evidence>
<feature type="transmembrane region" description="Helical" evidence="8">
    <location>
        <begin position="6"/>
        <end position="25"/>
    </location>
</feature>
<dbReference type="InterPro" id="IPR004776">
    <property type="entry name" value="Mem_transp_PIN-like"/>
</dbReference>
<sequence>MELPIQTILGAAIPVFALLLIGLILRRTNVLTKEADVSIMKLVVRVFYPCLFLDFLIGNPAVKEAPNLLAAPLVGFLTTVAGFLAGYGIAKLIGLEKGKGLRTFAFCNGIYNYGYIPIPLIIALFGDRETLGVLLVHNVGVEVAIWTAGIILISGQFHRGTIKQLFNPPLIALLVSLMINSSGMDSEMPEPLLRLISMLGACSIPVGILLAGAAIADLLKNKGVLENFKIPVASILLRLGLLPMVFLVVAATLPGLSTELRQVILIQAAMPAGILPIVLARHYGGEASVAVKVVISTTLASVITMPLWIQFGAWFVF</sequence>
<feature type="transmembrane region" description="Helical" evidence="8">
    <location>
        <begin position="37"/>
        <end position="57"/>
    </location>
</feature>
<keyword evidence="3" id="KW-0813">Transport</keyword>
<accession>A0A6B2M0C1</accession>
<dbReference type="AlphaFoldDB" id="A0A6B2M0C1"/>
<feature type="transmembrane region" description="Helical" evidence="8">
    <location>
        <begin position="262"/>
        <end position="281"/>
    </location>
</feature>
<gene>
    <name evidence="9" type="ORF">G0Q06_06815</name>
</gene>
<dbReference type="GO" id="GO:0055085">
    <property type="term" value="P:transmembrane transport"/>
    <property type="evidence" value="ECO:0007669"/>
    <property type="project" value="InterPro"/>
</dbReference>
<feature type="transmembrane region" description="Helical" evidence="8">
    <location>
        <begin position="293"/>
        <end position="316"/>
    </location>
</feature>
<feature type="transmembrane region" description="Helical" evidence="8">
    <location>
        <begin position="235"/>
        <end position="256"/>
    </location>
</feature>
<keyword evidence="7 8" id="KW-0472">Membrane</keyword>
<dbReference type="Proteomes" id="UP000478417">
    <property type="component" value="Unassembled WGS sequence"/>
</dbReference>
<feature type="transmembrane region" description="Helical" evidence="8">
    <location>
        <begin position="101"/>
        <end position="125"/>
    </location>
</feature>
<protein>
    <submittedName>
        <fullName evidence="9">AEC family transporter</fullName>
    </submittedName>
</protein>
<feature type="transmembrane region" description="Helical" evidence="8">
    <location>
        <begin position="69"/>
        <end position="89"/>
    </location>
</feature>
<comment type="subcellular location">
    <subcellularLocation>
        <location evidence="1">Cell membrane</location>
        <topology evidence="1">Multi-pass membrane protein</topology>
    </subcellularLocation>
</comment>
<reference evidence="9 10" key="1">
    <citation type="submission" date="2020-02" db="EMBL/GenBank/DDBJ databases">
        <title>Albibacoteraceae fam. nov., the first described family within the subdivision 4 Verrucomicrobia.</title>
        <authorList>
            <person name="Xi F."/>
        </authorList>
    </citation>
    <scope>NUCLEOTIDE SEQUENCE [LARGE SCALE GENOMIC DNA]</scope>
    <source>
        <strain evidence="9 10">CK1056</strain>
    </source>
</reference>
<keyword evidence="10" id="KW-1185">Reference proteome</keyword>
<dbReference type="EMBL" id="JAAGNX010000002">
    <property type="protein sequence ID" value="NDV62153.1"/>
    <property type="molecule type" value="Genomic_DNA"/>
</dbReference>
<evidence type="ECO:0000256" key="8">
    <source>
        <dbReference type="SAM" id="Phobius"/>
    </source>
</evidence>
<proteinExistence type="inferred from homology"/>
<comment type="caution">
    <text evidence="9">The sequence shown here is derived from an EMBL/GenBank/DDBJ whole genome shotgun (WGS) entry which is preliminary data.</text>
</comment>
<dbReference type="PANTHER" id="PTHR36838">
    <property type="entry name" value="AUXIN EFFLUX CARRIER FAMILY PROTEIN"/>
    <property type="match status" value="1"/>
</dbReference>
<evidence type="ECO:0000313" key="10">
    <source>
        <dbReference type="Proteomes" id="UP000478417"/>
    </source>
</evidence>
<evidence type="ECO:0000256" key="5">
    <source>
        <dbReference type="ARBA" id="ARBA00022692"/>
    </source>
</evidence>
<feature type="transmembrane region" description="Helical" evidence="8">
    <location>
        <begin position="195"/>
        <end position="215"/>
    </location>
</feature>
<evidence type="ECO:0000256" key="4">
    <source>
        <dbReference type="ARBA" id="ARBA00022475"/>
    </source>
</evidence>
<evidence type="ECO:0000256" key="1">
    <source>
        <dbReference type="ARBA" id="ARBA00004651"/>
    </source>
</evidence>
<dbReference type="Pfam" id="PF03547">
    <property type="entry name" value="Mem_trans"/>
    <property type="match status" value="2"/>
</dbReference>
<dbReference type="RefSeq" id="WP_163963809.1">
    <property type="nucleotide sequence ID" value="NZ_JAAGNX010000002.1"/>
</dbReference>
<keyword evidence="4" id="KW-1003">Cell membrane</keyword>
<dbReference type="Gene3D" id="1.20.1530.20">
    <property type="match status" value="1"/>
</dbReference>
<dbReference type="GO" id="GO:0005886">
    <property type="term" value="C:plasma membrane"/>
    <property type="evidence" value="ECO:0007669"/>
    <property type="project" value="UniProtKB-SubCell"/>
</dbReference>
<evidence type="ECO:0000256" key="6">
    <source>
        <dbReference type="ARBA" id="ARBA00022989"/>
    </source>
</evidence>
<evidence type="ECO:0000256" key="2">
    <source>
        <dbReference type="ARBA" id="ARBA00010145"/>
    </source>
</evidence>
<comment type="similarity">
    <text evidence="2">Belongs to the auxin efflux carrier (TC 2.A.69) family.</text>
</comment>
<feature type="transmembrane region" description="Helical" evidence="8">
    <location>
        <begin position="131"/>
        <end position="153"/>
    </location>
</feature>
<evidence type="ECO:0000313" key="9">
    <source>
        <dbReference type="EMBL" id="NDV62153.1"/>
    </source>
</evidence>
<feature type="transmembrane region" description="Helical" evidence="8">
    <location>
        <begin position="165"/>
        <end position="183"/>
    </location>
</feature>
<dbReference type="InterPro" id="IPR038770">
    <property type="entry name" value="Na+/solute_symporter_sf"/>
</dbReference>
<keyword evidence="5 8" id="KW-0812">Transmembrane</keyword>
<organism evidence="9 10">
    <name type="scientific">Oceanipulchritudo coccoides</name>
    <dbReference type="NCBI Taxonomy" id="2706888"/>
    <lineage>
        <taxon>Bacteria</taxon>
        <taxon>Pseudomonadati</taxon>
        <taxon>Verrucomicrobiota</taxon>
        <taxon>Opitutia</taxon>
        <taxon>Puniceicoccales</taxon>
        <taxon>Oceanipulchritudinaceae</taxon>
        <taxon>Oceanipulchritudo</taxon>
    </lineage>
</organism>